<dbReference type="InterPro" id="IPR015231">
    <property type="entry name" value="DUF1934"/>
</dbReference>
<name>A0A1S8KQC8_9LACT</name>
<evidence type="ECO:0000313" key="5">
    <source>
        <dbReference type="Proteomes" id="UP000249099"/>
    </source>
</evidence>
<sequence length="147" mass="16707">MCQMIDGQAQVAEVNMSVKSKQAGQVNEHQFEDRGRFAQMKGHYYIKFDEVLDEQVTPVTVKINQSGEEVTLIRHAEQTTRLVFSSTQPTSVNYRTPAGIIQLVVQTNHLMTTLKQQPTAGEVQVDYQLFSGEEKLGDYELRLHFTT</sequence>
<dbReference type="Pfam" id="PF09148">
    <property type="entry name" value="DUF1934"/>
    <property type="match status" value="1"/>
</dbReference>
<dbReference type="Proteomes" id="UP000249099">
    <property type="component" value="Unassembled WGS sequence"/>
</dbReference>
<reference evidence="1 4" key="1">
    <citation type="submission" date="2017-01" db="EMBL/GenBank/DDBJ databases">
        <title>Complete Genome Sequence of Dolosigranulum pigrum isolated from a Patient with interstitial lung disease.</title>
        <authorList>
            <person name="Mukhopadhyay R."/>
            <person name="Joaquin J."/>
            <person name="Hogue R."/>
            <person name="Fitzgerald S."/>
            <person name="Jospin G."/>
            <person name="Eisen J.A."/>
            <person name="Chaturvedi V."/>
        </authorList>
    </citation>
    <scope>NUCLEOTIDE SEQUENCE [LARGE SCALE GENOMIC DNA]</scope>
    <source>
        <strain evidence="1 4">15S00348</strain>
    </source>
</reference>
<dbReference type="SUPFAM" id="SSF50814">
    <property type="entry name" value="Lipocalins"/>
    <property type="match status" value="1"/>
</dbReference>
<dbReference type="RefSeq" id="WP_004634751.1">
    <property type="nucleotide sequence ID" value="NZ_CAJHJL010000004.1"/>
</dbReference>
<dbReference type="OrthoDB" id="2151645at2"/>
<evidence type="ECO:0000313" key="6">
    <source>
        <dbReference type="Proteomes" id="UP000315953"/>
    </source>
</evidence>
<dbReference type="Proteomes" id="UP000315953">
    <property type="component" value="Chromosome"/>
</dbReference>
<dbReference type="Proteomes" id="UP000190409">
    <property type="component" value="Unassembled WGS sequence"/>
</dbReference>
<evidence type="ECO:0000313" key="1">
    <source>
        <dbReference type="EMBL" id="OOL81910.1"/>
    </source>
</evidence>
<dbReference type="KEGG" id="dpm:FNV33_01995"/>
<dbReference type="EMBL" id="CP041626">
    <property type="protein sequence ID" value="QDO90885.1"/>
    <property type="molecule type" value="Genomic_DNA"/>
</dbReference>
<dbReference type="EMBL" id="NAQV01000003">
    <property type="protein sequence ID" value="RAN64984.1"/>
    <property type="molecule type" value="Genomic_DNA"/>
</dbReference>
<dbReference type="InterPro" id="IPR012674">
    <property type="entry name" value="Calycin"/>
</dbReference>
<evidence type="ECO:0000313" key="4">
    <source>
        <dbReference type="Proteomes" id="UP000190409"/>
    </source>
</evidence>
<organism evidence="1 4">
    <name type="scientific">Dolosigranulum pigrum</name>
    <dbReference type="NCBI Taxonomy" id="29394"/>
    <lineage>
        <taxon>Bacteria</taxon>
        <taxon>Bacillati</taxon>
        <taxon>Bacillota</taxon>
        <taxon>Bacilli</taxon>
        <taxon>Lactobacillales</taxon>
        <taxon>Carnobacteriaceae</taxon>
        <taxon>Dolosigranulum</taxon>
    </lineage>
</organism>
<reference evidence="3 5" key="2">
    <citation type="submission" date="2017-03" db="EMBL/GenBank/DDBJ databases">
        <title>wgs assembly of Dolosigranulum pigrum KPL CDC strains.</title>
        <authorList>
            <person name="Brugger S.D."/>
            <person name="Pettigrew M."/>
            <person name="Kong Y."/>
            <person name="Lemon K.P."/>
        </authorList>
    </citation>
    <scope>NUCLEOTIDE SEQUENCE [LARGE SCALE GENOMIC DNA]</scope>
    <source>
        <strain evidence="3 5">KPL1931_CDC4294-98</strain>
    </source>
</reference>
<dbReference type="Gene3D" id="2.40.128.20">
    <property type="match status" value="1"/>
</dbReference>
<dbReference type="AlphaFoldDB" id="A0A1S8KQC8"/>
<proteinExistence type="predicted"/>
<dbReference type="EMBL" id="MUYF01000003">
    <property type="protein sequence ID" value="OOL81910.1"/>
    <property type="molecule type" value="Genomic_DNA"/>
</dbReference>
<gene>
    <name evidence="3" type="ORF">B8A44_01060</name>
    <name evidence="1" type="ORF">BWX42_09595</name>
    <name evidence="2" type="ORF">FNV33_01995</name>
</gene>
<accession>A0A1S8KQC8</accession>
<evidence type="ECO:0000313" key="2">
    <source>
        <dbReference type="EMBL" id="QDO90885.1"/>
    </source>
</evidence>
<protein>
    <submittedName>
        <fullName evidence="2">DUF1934 domain-containing protein</fullName>
    </submittedName>
</protein>
<evidence type="ECO:0000313" key="3">
    <source>
        <dbReference type="EMBL" id="RAN64984.1"/>
    </source>
</evidence>
<reference evidence="2 6" key="3">
    <citation type="submission" date="2019-07" db="EMBL/GenBank/DDBJ databases">
        <title>Genome assembly of a nasal isolate of Dolosigranulum pigrum from a chronic sinusitis patient.</title>
        <authorList>
            <person name="Baig S."/>
            <person name="Overballe-Petersen S."/>
            <person name="Kaspar U."/>
            <person name="Rendboe A."/>
            <person name="de Man T."/>
            <person name="Liu C."/>
            <person name="Price L.B."/>
            <person name="Stegger M."/>
            <person name="Becker K."/>
            <person name="Skytt Andersen P."/>
        </authorList>
    </citation>
    <scope>NUCLEOTIDE SEQUENCE [LARGE SCALE GENOMIC DNA]</scope>
    <source>
        <strain evidence="2 6">83VPs-KB5</strain>
    </source>
</reference>
<dbReference type="GeneID" id="42693648"/>